<dbReference type="EMBL" id="JAGEUA010000003">
    <property type="protein sequence ID" value="KAL0993701.1"/>
    <property type="molecule type" value="Genomic_DNA"/>
</dbReference>
<keyword evidence="1" id="KW-0479">Metal-binding</keyword>
<keyword evidence="1" id="KW-0862">Zinc</keyword>
<keyword evidence="2" id="KW-1133">Transmembrane helix</keyword>
<dbReference type="Proteomes" id="UP001557470">
    <property type="component" value="Unassembled WGS sequence"/>
</dbReference>
<evidence type="ECO:0000256" key="1">
    <source>
        <dbReference type="PROSITE-ProRule" id="PRU00325"/>
    </source>
</evidence>
<dbReference type="AlphaFoldDB" id="A0ABD0XNF7"/>
<comment type="caution">
    <text evidence="4">The sequence shown here is derived from an EMBL/GenBank/DDBJ whole genome shotgun (WGS) entry which is preliminary data.</text>
</comment>
<reference evidence="4 5" key="1">
    <citation type="submission" date="2024-06" db="EMBL/GenBank/DDBJ databases">
        <authorList>
            <person name="Pan Q."/>
            <person name="Wen M."/>
            <person name="Jouanno E."/>
            <person name="Zahm M."/>
            <person name="Klopp C."/>
            <person name="Cabau C."/>
            <person name="Louis A."/>
            <person name="Berthelot C."/>
            <person name="Parey E."/>
            <person name="Roest Crollius H."/>
            <person name="Montfort J."/>
            <person name="Robinson-Rechavi M."/>
            <person name="Bouchez O."/>
            <person name="Lampietro C."/>
            <person name="Lopez Roques C."/>
            <person name="Donnadieu C."/>
            <person name="Postlethwait J."/>
            <person name="Bobe J."/>
            <person name="Verreycken H."/>
            <person name="Guiguen Y."/>
        </authorList>
    </citation>
    <scope>NUCLEOTIDE SEQUENCE [LARGE SCALE GENOMIC DNA]</scope>
    <source>
        <strain evidence="4">Up_M1</strain>
        <tissue evidence="4">Testis</tissue>
    </source>
</reference>
<dbReference type="InterPro" id="IPR007527">
    <property type="entry name" value="Znf_SWIM"/>
</dbReference>
<dbReference type="GO" id="GO:0008270">
    <property type="term" value="F:zinc ion binding"/>
    <property type="evidence" value="ECO:0007669"/>
    <property type="project" value="UniProtKB-KW"/>
</dbReference>
<evidence type="ECO:0000259" key="3">
    <source>
        <dbReference type="PROSITE" id="PS50966"/>
    </source>
</evidence>
<proteinExistence type="predicted"/>
<feature type="transmembrane region" description="Helical" evidence="2">
    <location>
        <begin position="92"/>
        <end position="116"/>
    </location>
</feature>
<evidence type="ECO:0000313" key="4">
    <source>
        <dbReference type="EMBL" id="KAL0993701.1"/>
    </source>
</evidence>
<name>A0ABD0XNF7_UMBPY</name>
<evidence type="ECO:0000256" key="2">
    <source>
        <dbReference type="SAM" id="Phobius"/>
    </source>
</evidence>
<keyword evidence="1" id="KW-0863">Zinc-finger</keyword>
<keyword evidence="2" id="KW-0472">Membrane</keyword>
<dbReference type="PROSITE" id="PS50966">
    <property type="entry name" value="ZF_SWIM"/>
    <property type="match status" value="1"/>
</dbReference>
<evidence type="ECO:0000313" key="5">
    <source>
        <dbReference type="Proteomes" id="UP001557470"/>
    </source>
</evidence>
<protein>
    <recommendedName>
        <fullName evidence="3">SWIM-type domain-containing protein</fullName>
    </recommendedName>
</protein>
<gene>
    <name evidence="4" type="ORF">UPYG_G00112050</name>
</gene>
<keyword evidence="5" id="KW-1185">Reference proteome</keyword>
<sequence length="180" mass="19811">MVTLAVEIFLAGPSAEALKDLRKTDLVAVARHYNLATRQHALKAEYVETSRPDGYEIHFELVCLGQVRMLQGPYGSLGDRDKPLIRLPFTDFAVGTALLALTGLIACIIISLMFHFDESTYTHCQIVLGDSKPVVLQRCQCTCVAGTALCSHVAALLYQTAHYSQLRLTSVPPSVQLHRN</sequence>
<keyword evidence="2" id="KW-0812">Transmembrane</keyword>
<feature type="domain" description="SWIM-type" evidence="3">
    <location>
        <begin position="132"/>
        <end position="161"/>
    </location>
</feature>
<organism evidence="4 5">
    <name type="scientific">Umbra pygmaea</name>
    <name type="common">Eastern mudminnow</name>
    <dbReference type="NCBI Taxonomy" id="75934"/>
    <lineage>
        <taxon>Eukaryota</taxon>
        <taxon>Metazoa</taxon>
        <taxon>Chordata</taxon>
        <taxon>Craniata</taxon>
        <taxon>Vertebrata</taxon>
        <taxon>Euteleostomi</taxon>
        <taxon>Actinopterygii</taxon>
        <taxon>Neopterygii</taxon>
        <taxon>Teleostei</taxon>
        <taxon>Protacanthopterygii</taxon>
        <taxon>Esociformes</taxon>
        <taxon>Umbridae</taxon>
        <taxon>Umbra</taxon>
    </lineage>
</organism>
<accession>A0ABD0XNF7</accession>